<dbReference type="eggNOG" id="ENOG502SCJT">
    <property type="taxonomic scope" value="Eukaryota"/>
</dbReference>
<dbReference type="AlphaFoldDB" id="F0ZS17"/>
<dbReference type="PANTHER" id="PTHR37515">
    <property type="entry name" value="YALI0C09240P"/>
    <property type="match status" value="1"/>
</dbReference>
<dbReference type="KEGG" id="dpp:DICPUDRAFT_80955"/>
<dbReference type="EMBL" id="GL871150">
    <property type="protein sequence ID" value="EGC33259.1"/>
    <property type="molecule type" value="Genomic_DNA"/>
</dbReference>
<dbReference type="VEuPathDB" id="AmoebaDB:DICPUDRAFT_80955"/>
<dbReference type="InParanoid" id="F0ZS17"/>
<dbReference type="PANTHER" id="PTHR37515:SF2">
    <property type="entry name" value="YALI0C09240P"/>
    <property type="match status" value="1"/>
</dbReference>
<dbReference type="OrthoDB" id="22097at2759"/>
<name>F0ZS17_DICPU</name>
<keyword evidence="2" id="KW-1185">Reference proteome</keyword>
<dbReference type="OMA" id="ICHIEDY"/>
<proteinExistence type="predicted"/>
<reference evidence="2" key="1">
    <citation type="journal article" date="2011" name="Genome Biol.">
        <title>Comparative genomics of the social amoebae Dictyostelium discoideum and Dictyostelium purpureum.</title>
        <authorList>
            <consortium name="US DOE Joint Genome Institute (JGI-PGF)"/>
            <person name="Sucgang R."/>
            <person name="Kuo A."/>
            <person name="Tian X."/>
            <person name="Salerno W."/>
            <person name="Parikh A."/>
            <person name="Feasley C.L."/>
            <person name="Dalin E."/>
            <person name="Tu H."/>
            <person name="Huang E."/>
            <person name="Barry K."/>
            <person name="Lindquist E."/>
            <person name="Shapiro H."/>
            <person name="Bruce D."/>
            <person name="Schmutz J."/>
            <person name="Salamov A."/>
            <person name="Fey P."/>
            <person name="Gaudet P."/>
            <person name="Anjard C."/>
            <person name="Babu M.M."/>
            <person name="Basu S."/>
            <person name="Bushmanova Y."/>
            <person name="van der Wel H."/>
            <person name="Katoh-Kurasawa M."/>
            <person name="Dinh C."/>
            <person name="Coutinho P.M."/>
            <person name="Saito T."/>
            <person name="Elias M."/>
            <person name="Schaap P."/>
            <person name="Kay R.R."/>
            <person name="Henrissat B."/>
            <person name="Eichinger L."/>
            <person name="Rivero F."/>
            <person name="Putnam N.H."/>
            <person name="West C.M."/>
            <person name="Loomis W.F."/>
            <person name="Chisholm R.L."/>
            <person name="Shaulsky G."/>
            <person name="Strassmann J.E."/>
            <person name="Queller D.C."/>
            <person name="Kuspa A."/>
            <person name="Grigoriev I.V."/>
        </authorList>
    </citation>
    <scope>NUCLEOTIDE SEQUENCE [LARGE SCALE GENOMIC DNA]</scope>
    <source>
        <strain evidence="2">QSDP1</strain>
    </source>
</reference>
<sequence length="203" mass="23778">MDNTIRDANDEEIELLETSKVEKTLENSIQPYIGQPSDQVDDYDKYRANLIKKAKERKEWTEKYEREKRIKKGEIVPEPIPTTDDSDVTKETVLTENKIEYIICHIEDYNDIEAFIKITRDSSKHLTDFELLAIYTKAYQWMYKEEEISNGGDPGHIAGLMNRERSAGRFEIWGHDITDLIFNGCNEIKIYENFVYCDFGVDS</sequence>
<evidence type="ECO:0000313" key="2">
    <source>
        <dbReference type="Proteomes" id="UP000001064"/>
    </source>
</evidence>
<dbReference type="GeneID" id="10504562"/>
<dbReference type="Proteomes" id="UP000001064">
    <property type="component" value="Unassembled WGS sequence"/>
</dbReference>
<organism evidence="1 2">
    <name type="scientific">Dictyostelium purpureum</name>
    <name type="common">Slime mold</name>
    <dbReference type="NCBI Taxonomy" id="5786"/>
    <lineage>
        <taxon>Eukaryota</taxon>
        <taxon>Amoebozoa</taxon>
        <taxon>Evosea</taxon>
        <taxon>Eumycetozoa</taxon>
        <taxon>Dictyostelia</taxon>
        <taxon>Dictyosteliales</taxon>
        <taxon>Dictyosteliaceae</taxon>
        <taxon>Dictyostelium</taxon>
    </lineage>
</organism>
<evidence type="ECO:0000313" key="1">
    <source>
        <dbReference type="EMBL" id="EGC33259.1"/>
    </source>
</evidence>
<dbReference type="RefSeq" id="XP_003290206.1">
    <property type="nucleotide sequence ID" value="XM_003290158.1"/>
</dbReference>
<gene>
    <name evidence="1" type="ORF">DICPUDRAFT_80955</name>
</gene>
<protein>
    <submittedName>
        <fullName evidence="1">Uncharacterized protein</fullName>
    </submittedName>
</protein>
<accession>F0ZS17</accession>